<dbReference type="InterPro" id="IPR006390">
    <property type="entry name" value="DHP_synth_dom"/>
</dbReference>
<feature type="domain" description="Pterin-binding" evidence="10">
    <location>
        <begin position="29"/>
        <end position="279"/>
    </location>
</feature>
<evidence type="ECO:0000256" key="7">
    <source>
        <dbReference type="ARBA" id="ARBA00022842"/>
    </source>
</evidence>
<keyword evidence="12" id="KW-1185">Reference proteome</keyword>
<comment type="function">
    <text evidence="9">Catalyzes the condensation of para-aminobenzoate (pABA) with 6-hydroxymethyl-7,8-dihydropterin diphosphate (DHPt-PP) to form 7,8-dihydropteroate (H2Pte), the immediate precursor of folate derivatives.</text>
</comment>
<dbReference type="RefSeq" id="WP_260561271.1">
    <property type="nucleotide sequence ID" value="NZ_BAABEC010000191.1"/>
</dbReference>
<dbReference type="NCBIfam" id="TIGR01496">
    <property type="entry name" value="DHPS"/>
    <property type="match status" value="1"/>
</dbReference>
<evidence type="ECO:0000313" key="12">
    <source>
        <dbReference type="Proteomes" id="UP001060261"/>
    </source>
</evidence>
<evidence type="ECO:0000259" key="10">
    <source>
        <dbReference type="PROSITE" id="PS50972"/>
    </source>
</evidence>
<keyword evidence="5 9" id="KW-0808">Transferase</keyword>
<dbReference type="Pfam" id="PF00809">
    <property type="entry name" value="Pterin_bind"/>
    <property type="match status" value="1"/>
</dbReference>
<accession>A0ABY5YIQ5</accession>
<dbReference type="EC" id="2.5.1.15" evidence="4 9"/>
<keyword evidence="6 9" id="KW-0479">Metal-binding</keyword>
<comment type="similarity">
    <text evidence="9">Belongs to the DHPS family.</text>
</comment>
<dbReference type="PROSITE" id="PS00792">
    <property type="entry name" value="DHPS_1"/>
    <property type="match status" value="1"/>
</dbReference>
<dbReference type="Proteomes" id="UP001060261">
    <property type="component" value="Chromosome"/>
</dbReference>
<evidence type="ECO:0000256" key="5">
    <source>
        <dbReference type="ARBA" id="ARBA00022679"/>
    </source>
</evidence>
<evidence type="ECO:0000256" key="1">
    <source>
        <dbReference type="ARBA" id="ARBA00000012"/>
    </source>
</evidence>
<dbReference type="InterPro" id="IPR000489">
    <property type="entry name" value="Pterin-binding_dom"/>
</dbReference>
<dbReference type="EMBL" id="CP104213">
    <property type="protein sequence ID" value="UWX65013.1"/>
    <property type="molecule type" value="Genomic_DNA"/>
</dbReference>
<evidence type="ECO:0000256" key="4">
    <source>
        <dbReference type="ARBA" id="ARBA00012458"/>
    </source>
</evidence>
<dbReference type="InterPro" id="IPR011005">
    <property type="entry name" value="Dihydropteroate_synth-like_sf"/>
</dbReference>
<evidence type="ECO:0000256" key="2">
    <source>
        <dbReference type="ARBA" id="ARBA00001946"/>
    </source>
</evidence>
<dbReference type="PANTHER" id="PTHR20941">
    <property type="entry name" value="FOLATE SYNTHESIS PROTEINS"/>
    <property type="match status" value="1"/>
</dbReference>
<evidence type="ECO:0000256" key="3">
    <source>
        <dbReference type="ARBA" id="ARBA00004763"/>
    </source>
</evidence>
<dbReference type="PANTHER" id="PTHR20941:SF1">
    <property type="entry name" value="FOLIC ACID SYNTHESIS PROTEIN FOL1"/>
    <property type="match status" value="1"/>
</dbReference>
<dbReference type="GO" id="GO:0004156">
    <property type="term" value="F:dihydropteroate synthase activity"/>
    <property type="evidence" value="ECO:0007669"/>
    <property type="project" value="UniProtKB-EC"/>
</dbReference>
<dbReference type="PROSITE" id="PS50972">
    <property type="entry name" value="PTERIN_BINDING"/>
    <property type="match status" value="1"/>
</dbReference>
<evidence type="ECO:0000256" key="8">
    <source>
        <dbReference type="ARBA" id="ARBA00022909"/>
    </source>
</evidence>
<dbReference type="CDD" id="cd00739">
    <property type="entry name" value="DHPS"/>
    <property type="match status" value="1"/>
</dbReference>
<keyword evidence="7 9" id="KW-0460">Magnesium</keyword>
<evidence type="ECO:0000313" key="11">
    <source>
        <dbReference type="EMBL" id="UWX65013.1"/>
    </source>
</evidence>
<gene>
    <name evidence="11" type="primary">folP</name>
    <name evidence="11" type="ORF">N0D28_04980</name>
</gene>
<dbReference type="SUPFAM" id="SSF51717">
    <property type="entry name" value="Dihydropteroate synthetase-like"/>
    <property type="match status" value="1"/>
</dbReference>
<proteinExistence type="inferred from homology"/>
<evidence type="ECO:0000256" key="6">
    <source>
        <dbReference type="ARBA" id="ARBA00022723"/>
    </source>
</evidence>
<dbReference type="Gene3D" id="3.20.20.20">
    <property type="entry name" value="Dihydropteroate synthase-like"/>
    <property type="match status" value="1"/>
</dbReference>
<reference evidence="11" key="1">
    <citation type="submission" date="2022-09" db="EMBL/GenBank/DDBJ databases">
        <title>genome sequence of Deinococcus rubellus.</title>
        <authorList>
            <person name="Srinivasan S."/>
        </authorList>
    </citation>
    <scope>NUCLEOTIDE SEQUENCE</scope>
    <source>
        <strain evidence="11">Ant6</strain>
    </source>
</reference>
<keyword evidence="8 9" id="KW-0289">Folate biosynthesis</keyword>
<protein>
    <recommendedName>
        <fullName evidence="4 9">Dihydropteroate synthase</fullName>
        <shortName evidence="9">DHPS</shortName>
        <ecNumber evidence="4 9">2.5.1.15</ecNumber>
    </recommendedName>
    <alternativeName>
        <fullName evidence="9">Dihydropteroate pyrophosphorylase</fullName>
    </alternativeName>
</protein>
<sequence length="287" mass="29612">MADFNLRFGFPVPGSVWVADGWQLSWQGCAVMGIVNVTPDSFSDGGRGVEAALIHARQLHRDGALILDIGGESTRPGAQAVDAATELDRILPVIRGLVGSGAVISVDTLKPEVAAAALAAGAHLVNDVSGLRNPQMLTVCAERGAPACIMHMQGGPRTMQVSPHYGDVVAEVLGFLAAQAALALAAGVPGVLLDPGIGFGKTSHHNLALLRALPELTSQPWPVLVGGSRKKFLAALSGEPQGQADTRDAASLALHLHAARAGAAMVRAHDVRAHVLALRVFSALESA</sequence>
<dbReference type="PROSITE" id="PS00793">
    <property type="entry name" value="DHPS_2"/>
    <property type="match status" value="1"/>
</dbReference>
<comment type="cofactor">
    <cofactor evidence="2 9">
        <name>Mg(2+)</name>
        <dbReference type="ChEBI" id="CHEBI:18420"/>
    </cofactor>
</comment>
<name>A0ABY5YIQ5_9DEIO</name>
<comment type="catalytic activity">
    <reaction evidence="1">
        <text>(7,8-dihydropterin-6-yl)methyl diphosphate + 4-aminobenzoate = 7,8-dihydropteroate + diphosphate</text>
        <dbReference type="Rhea" id="RHEA:19949"/>
        <dbReference type="ChEBI" id="CHEBI:17836"/>
        <dbReference type="ChEBI" id="CHEBI:17839"/>
        <dbReference type="ChEBI" id="CHEBI:33019"/>
        <dbReference type="ChEBI" id="CHEBI:72950"/>
        <dbReference type="EC" id="2.5.1.15"/>
    </reaction>
</comment>
<comment type="pathway">
    <text evidence="3 9">Cofactor biosynthesis; tetrahydrofolate biosynthesis; 7,8-dihydrofolate from 2-amino-4-hydroxy-6-hydroxymethyl-7,8-dihydropteridine diphosphate and 4-aminobenzoate: step 1/2.</text>
</comment>
<evidence type="ECO:0000256" key="9">
    <source>
        <dbReference type="RuleBase" id="RU361205"/>
    </source>
</evidence>
<dbReference type="InterPro" id="IPR045031">
    <property type="entry name" value="DHP_synth-like"/>
</dbReference>
<organism evidence="11 12">
    <name type="scientific">Deinococcus rubellus</name>
    <dbReference type="NCBI Taxonomy" id="1889240"/>
    <lineage>
        <taxon>Bacteria</taxon>
        <taxon>Thermotogati</taxon>
        <taxon>Deinococcota</taxon>
        <taxon>Deinococci</taxon>
        <taxon>Deinococcales</taxon>
        <taxon>Deinococcaceae</taxon>
        <taxon>Deinococcus</taxon>
    </lineage>
</organism>